<evidence type="ECO:0000259" key="3">
    <source>
        <dbReference type="PROSITE" id="PS50119"/>
    </source>
</evidence>
<dbReference type="InterPro" id="IPR000315">
    <property type="entry name" value="Znf_B-box"/>
</dbReference>
<evidence type="ECO:0000256" key="2">
    <source>
        <dbReference type="SAM" id="MobiDB-lite"/>
    </source>
</evidence>
<keyword evidence="1" id="KW-0863">Zinc-finger</keyword>
<dbReference type="PROSITE" id="PS50119">
    <property type="entry name" value="ZF_BBOX"/>
    <property type="match status" value="1"/>
</dbReference>
<keyword evidence="5" id="KW-1185">Reference proteome</keyword>
<evidence type="ECO:0000313" key="4">
    <source>
        <dbReference type="EMBL" id="VDI35207.1"/>
    </source>
</evidence>
<protein>
    <recommendedName>
        <fullName evidence="3">B box-type domain-containing protein</fullName>
    </recommendedName>
</protein>
<gene>
    <name evidence="4" type="ORF">MGAL_10B083533</name>
</gene>
<feature type="region of interest" description="Disordered" evidence="2">
    <location>
        <begin position="126"/>
        <end position="147"/>
    </location>
</feature>
<comment type="caution">
    <text evidence="4">The sequence shown here is derived from an EMBL/GenBank/DDBJ whole genome shotgun (WGS) entry which is preliminary data.</text>
</comment>
<keyword evidence="1" id="KW-0479">Metal-binding</keyword>
<accession>A0A8B6EIF2</accession>
<dbReference type="OrthoDB" id="6071382at2759"/>
<dbReference type="Gene3D" id="3.30.160.60">
    <property type="entry name" value="Classic Zinc Finger"/>
    <property type="match status" value="1"/>
</dbReference>
<dbReference type="SUPFAM" id="SSF57845">
    <property type="entry name" value="B-box zinc-binding domain"/>
    <property type="match status" value="1"/>
</dbReference>
<dbReference type="SUPFAM" id="SSF101898">
    <property type="entry name" value="NHL repeat"/>
    <property type="match status" value="1"/>
</dbReference>
<name>A0A8B6EIF2_MYTGA</name>
<dbReference type="Gene3D" id="2.120.10.30">
    <property type="entry name" value="TolB, C-terminal domain"/>
    <property type="match status" value="1"/>
</dbReference>
<dbReference type="PANTHER" id="PTHR25462">
    <property type="entry name" value="BONUS, ISOFORM C-RELATED"/>
    <property type="match status" value="1"/>
</dbReference>
<evidence type="ECO:0000256" key="1">
    <source>
        <dbReference type="PROSITE-ProRule" id="PRU00024"/>
    </source>
</evidence>
<dbReference type="AlphaFoldDB" id="A0A8B6EIF2"/>
<evidence type="ECO:0000313" key="5">
    <source>
        <dbReference type="Proteomes" id="UP000596742"/>
    </source>
</evidence>
<dbReference type="GO" id="GO:0008270">
    <property type="term" value="F:zinc ion binding"/>
    <property type="evidence" value="ECO:0007669"/>
    <property type="project" value="UniProtKB-KW"/>
</dbReference>
<organism evidence="4 5">
    <name type="scientific">Mytilus galloprovincialis</name>
    <name type="common">Mediterranean mussel</name>
    <dbReference type="NCBI Taxonomy" id="29158"/>
    <lineage>
        <taxon>Eukaryota</taxon>
        <taxon>Metazoa</taxon>
        <taxon>Spiralia</taxon>
        <taxon>Lophotrochozoa</taxon>
        <taxon>Mollusca</taxon>
        <taxon>Bivalvia</taxon>
        <taxon>Autobranchia</taxon>
        <taxon>Pteriomorphia</taxon>
        <taxon>Mytilida</taxon>
        <taxon>Mytiloidea</taxon>
        <taxon>Mytilidae</taxon>
        <taxon>Mytilinae</taxon>
        <taxon>Mytilus</taxon>
    </lineage>
</organism>
<dbReference type="PANTHER" id="PTHR25462:SF296">
    <property type="entry name" value="MEIOTIC P26, ISOFORM F"/>
    <property type="match status" value="1"/>
</dbReference>
<dbReference type="EMBL" id="UYJE01005224">
    <property type="protein sequence ID" value="VDI35207.1"/>
    <property type="molecule type" value="Genomic_DNA"/>
</dbReference>
<dbReference type="InterPro" id="IPR047153">
    <property type="entry name" value="TRIM45/56/19-like"/>
</dbReference>
<feature type="domain" description="B box-type" evidence="3">
    <location>
        <begin position="49"/>
        <end position="107"/>
    </location>
</feature>
<dbReference type="Pfam" id="PF00643">
    <property type="entry name" value="zf-B_box"/>
    <property type="match status" value="1"/>
</dbReference>
<sequence length="549" mass="62349">MSSQHKTQGFRGNQSTAINYSERPTEFMEAYSQKQVVDDKERNLITKIANFRLCPKHKGHHLEYFCFNDDQLVCKECSYDKHKKCLNISTTAEACKGALKSHAFLELRNKLDTVLKILKDAEERESSDMTSAHSDRKSLKSRSDDHTSIATLDRAGQKSVSFHKSRSNQMLTFMSEVNEHLKCFEFVEKQGSDEYAFLFSHVCKNIINDLEFDVTNYVEKPRVRKLSIKQHKPGESVLSLMGVKFHNTETVPVFENNKMSPKISPSDKMLTFPPIELKRKNASLKRTTIAPMLVASSSFSFVSDLDLSSTKLCSISGMTTMENDMLILCDSNFPRILIFKNDLFLYKMDIRYESWDIAPIIEMDVFVTSPVNEDHVIQYIDINKKAVVKETKIKRCEQGGIATANKAILIGLEDKVKILDHRGRQMRTMSGISGKINYVHVCVNNNIVIVTKDSVHSVTSEGVLVFSYTSTDLMLPGKPASDQQDNIYIPGLYSNVVHRLTSDGKFIDAVLNEKNKIYFPTAVCFDINYSKLYVTTNSGNAVKMFKVEK</sequence>
<reference evidence="4" key="1">
    <citation type="submission" date="2018-11" db="EMBL/GenBank/DDBJ databases">
        <authorList>
            <person name="Alioto T."/>
            <person name="Alioto T."/>
        </authorList>
    </citation>
    <scope>NUCLEOTIDE SEQUENCE</scope>
</reference>
<dbReference type="Proteomes" id="UP000596742">
    <property type="component" value="Unassembled WGS sequence"/>
</dbReference>
<proteinExistence type="predicted"/>
<keyword evidence="1" id="KW-0862">Zinc</keyword>
<dbReference type="InterPro" id="IPR011042">
    <property type="entry name" value="6-blade_b-propeller_TolB-like"/>
</dbReference>